<feature type="domain" description="Methyltransferase" evidence="1">
    <location>
        <begin position="52"/>
        <end position="104"/>
    </location>
</feature>
<keyword evidence="2" id="KW-0808">Transferase</keyword>
<dbReference type="EMBL" id="LBRB01000013">
    <property type="protein sequence ID" value="KKP88460.1"/>
    <property type="molecule type" value="Genomic_DNA"/>
</dbReference>
<evidence type="ECO:0000259" key="1">
    <source>
        <dbReference type="Pfam" id="PF13649"/>
    </source>
</evidence>
<proteinExistence type="predicted"/>
<dbReference type="InterPro" id="IPR029063">
    <property type="entry name" value="SAM-dependent_MTases_sf"/>
</dbReference>
<dbReference type="GO" id="GO:0008168">
    <property type="term" value="F:methyltransferase activity"/>
    <property type="evidence" value="ECO:0007669"/>
    <property type="project" value="UniProtKB-KW"/>
</dbReference>
<name>A0A0G0FM18_9BACT</name>
<organism evidence="2 3">
    <name type="scientific">Berkelbacteria bacterium GW2011_GWA2_35_9</name>
    <dbReference type="NCBI Taxonomy" id="1618333"/>
    <lineage>
        <taxon>Bacteria</taxon>
        <taxon>Candidatus Berkelbacteria</taxon>
    </lineage>
</organism>
<keyword evidence="2" id="KW-0489">Methyltransferase</keyword>
<comment type="caution">
    <text evidence="2">The sequence shown here is derived from an EMBL/GenBank/DDBJ whole genome shotgun (WGS) entry which is preliminary data.</text>
</comment>
<feature type="non-terminal residue" evidence="2">
    <location>
        <position position="1"/>
    </location>
</feature>
<evidence type="ECO:0000313" key="3">
    <source>
        <dbReference type="Proteomes" id="UP000034316"/>
    </source>
</evidence>
<protein>
    <submittedName>
        <fullName evidence="2">Methyltransferase type 11</fullName>
    </submittedName>
</protein>
<dbReference type="Proteomes" id="UP000034316">
    <property type="component" value="Unassembled WGS sequence"/>
</dbReference>
<dbReference type="Gene3D" id="3.40.50.150">
    <property type="entry name" value="Vaccinia Virus protein VP39"/>
    <property type="match status" value="1"/>
</dbReference>
<sequence length="108" mass="12445">NEHKKLVQLKKKTINGFGYEWTNFSKLYKEYEQQFLDWIHPITPDFFKNKLVLDAGCGTGRHSYYATRFGAETVGMDLSIAVDVAQKNAGNNLRTHIIQADIFHPQLN</sequence>
<dbReference type="STRING" id="1618333.UR93_C0013G0020"/>
<reference evidence="2 3" key="1">
    <citation type="journal article" date="2015" name="Nature">
        <title>rRNA introns, odd ribosomes, and small enigmatic genomes across a large radiation of phyla.</title>
        <authorList>
            <person name="Brown C.T."/>
            <person name="Hug L.A."/>
            <person name="Thomas B.C."/>
            <person name="Sharon I."/>
            <person name="Castelle C.J."/>
            <person name="Singh A."/>
            <person name="Wilkins M.J."/>
            <person name="Williams K.H."/>
            <person name="Banfield J.F."/>
        </authorList>
    </citation>
    <scope>NUCLEOTIDE SEQUENCE [LARGE SCALE GENOMIC DNA]</scope>
</reference>
<accession>A0A0G0FM18</accession>
<dbReference type="Pfam" id="PF13649">
    <property type="entry name" value="Methyltransf_25"/>
    <property type="match status" value="1"/>
</dbReference>
<dbReference type="CDD" id="cd02440">
    <property type="entry name" value="AdoMet_MTases"/>
    <property type="match status" value="1"/>
</dbReference>
<dbReference type="SUPFAM" id="SSF53335">
    <property type="entry name" value="S-adenosyl-L-methionine-dependent methyltransferases"/>
    <property type="match status" value="1"/>
</dbReference>
<evidence type="ECO:0000313" key="2">
    <source>
        <dbReference type="EMBL" id="KKP88460.1"/>
    </source>
</evidence>
<dbReference type="InterPro" id="IPR041698">
    <property type="entry name" value="Methyltransf_25"/>
</dbReference>
<dbReference type="GO" id="GO:0032259">
    <property type="term" value="P:methylation"/>
    <property type="evidence" value="ECO:0007669"/>
    <property type="project" value="UniProtKB-KW"/>
</dbReference>
<gene>
    <name evidence="2" type="ORF">UR93_C0013G0020</name>
</gene>
<dbReference type="AlphaFoldDB" id="A0A0G0FM18"/>